<feature type="region of interest" description="Disordered" evidence="1">
    <location>
        <begin position="1"/>
        <end position="52"/>
    </location>
</feature>
<evidence type="ECO:0000313" key="4">
    <source>
        <dbReference type="Proteomes" id="UP000799428"/>
    </source>
</evidence>
<dbReference type="EMBL" id="MU005766">
    <property type="protein sequence ID" value="KAF2712200.1"/>
    <property type="molecule type" value="Genomic_DNA"/>
</dbReference>
<proteinExistence type="predicted"/>
<reference evidence="3" key="1">
    <citation type="journal article" date="2020" name="Stud. Mycol.">
        <title>101 Dothideomycetes genomes: a test case for predicting lifestyles and emergence of pathogens.</title>
        <authorList>
            <person name="Haridas S."/>
            <person name="Albert R."/>
            <person name="Binder M."/>
            <person name="Bloem J."/>
            <person name="Labutti K."/>
            <person name="Salamov A."/>
            <person name="Andreopoulos B."/>
            <person name="Baker S."/>
            <person name="Barry K."/>
            <person name="Bills G."/>
            <person name="Bluhm B."/>
            <person name="Cannon C."/>
            <person name="Castanera R."/>
            <person name="Culley D."/>
            <person name="Daum C."/>
            <person name="Ezra D."/>
            <person name="Gonzalez J."/>
            <person name="Henrissat B."/>
            <person name="Kuo A."/>
            <person name="Liang C."/>
            <person name="Lipzen A."/>
            <person name="Lutzoni F."/>
            <person name="Magnuson J."/>
            <person name="Mondo S."/>
            <person name="Nolan M."/>
            <person name="Ohm R."/>
            <person name="Pangilinan J."/>
            <person name="Park H.-J."/>
            <person name="Ramirez L."/>
            <person name="Alfaro M."/>
            <person name="Sun H."/>
            <person name="Tritt A."/>
            <person name="Yoshinaga Y."/>
            <person name="Zwiers L.-H."/>
            <person name="Turgeon B."/>
            <person name="Goodwin S."/>
            <person name="Spatafora J."/>
            <person name="Crous P."/>
            <person name="Grigoriev I."/>
        </authorList>
    </citation>
    <scope>NUCLEOTIDE SEQUENCE</scope>
    <source>
        <strain evidence="3">CBS 279.74</strain>
    </source>
</reference>
<protein>
    <submittedName>
        <fullName evidence="3">Uncharacterized protein</fullName>
    </submittedName>
</protein>
<dbReference type="Proteomes" id="UP000799428">
    <property type="component" value="Unassembled WGS sequence"/>
</dbReference>
<dbReference type="AlphaFoldDB" id="A0A6G1KHE3"/>
<keyword evidence="2" id="KW-0472">Membrane</keyword>
<accession>A0A6G1KHE3</accession>
<keyword evidence="2" id="KW-1133">Transmembrane helix</keyword>
<dbReference type="PANTHER" id="PTHR37848">
    <property type="entry name" value="EXPRESSED PROTEIN"/>
    <property type="match status" value="1"/>
</dbReference>
<evidence type="ECO:0000256" key="2">
    <source>
        <dbReference type="SAM" id="Phobius"/>
    </source>
</evidence>
<name>A0A6G1KHE3_9PLEO</name>
<keyword evidence="2" id="KW-0812">Transmembrane</keyword>
<evidence type="ECO:0000256" key="1">
    <source>
        <dbReference type="SAM" id="MobiDB-lite"/>
    </source>
</evidence>
<organism evidence="3 4">
    <name type="scientific">Pleomassaria siparia CBS 279.74</name>
    <dbReference type="NCBI Taxonomy" id="1314801"/>
    <lineage>
        <taxon>Eukaryota</taxon>
        <taxon>Fungi</taxon>
        <taxon>Dikarya</taxon>
        <taxon>Ascomycota</taxon>
        <taxon>Pezizomycotina</taxon>
        <taxon>Dothideomycetes</taxon>
        <taxon>Pleosporomycetidae</taxon>
        <taxon>Pleosporales</taxon>
        <taxon>Pleomassariaceae</taxon>
        <taxon>Pleomassaria</taxon>
    </lineage>
</organism>
<feature type="transmembrane region" description="Helical" evidence="2">
    <location>
        <begin position="276"/>
        <end position="296"/>
    </location>
</feature>
<evidence type="ECO:0000313" key="3">
    <source>
        <dbReference type="EMBL" id="KAF2712200.1"/>
    </source>
</evidence>
<sequence length="412" mass="46902">MGLPRKTSAPTPYSDDPDAVSLHTTPDDYSYDDAPEITGLPPSYADSEGHSSTAAAPLIRHIPPPSTRTDHNKFAAFSGGKPKVCETQKLMDARYDSDPVYLEEGIRSFAKEAPIPLVYIMGTHKETIKQGDKKETNHITDFRIVLNMQRYLRKGFDDRDISQMRLVTAENAEKTHRGTFMKKRAPGFKQEIEMAKPKPELKEWCHLYCASPSILRIFRLRRVVTGFDEIHLKNRIEGLIRSTNYRGHISITFPIEDRNVDIYTTTRINQWRLKTWICWIFYLTFMWIFAWPYLFFATKRYSVVKAEWPFSTTDAAGNKRYTTVSEEQWFAKWHVGIRRLALDRFQGEASEEQLEGVMARPADPPMPGTISTGHIGVDNAVGLLNQGFQVASALSRGDSLGRGPQGGWGYDV</sequence>
<gene>
    <name evidence="3" type="ORF">K504DRAFT_474619</name>
</gene>
<dbReference type="OrthoDB" id="203796at2759"/>
<dbReference type="PANTHER" id="PTHR37848:SF1">
    <property type="entry name" value="SUN DOMAIN-CONTAINING PROTEIN"/>
    <property type="match status" value="1"/>
</dbReference>
<keyword evidence="4" id="KW-1185">Reference proteome</keyword>